<dbReference type="RefSeq" id="WP_147758554.1">
    <property type="nucleotide sequence ID" value="NZ_SAXT01000005.1"/>
</dbReference>
<dbReference type="Proteomes" id="UP000325116">
    <property type="component" value="Unassembled WGS sequence"/>
</dbReference>
<name>A0A5C8CE02_9SPIR</name>
<dbReference type="EMBL" id="SAXT01000005">
    <property type="protein sequence ID" value="TXJ11620.1"/>
    <property type="molecule type" value="Genomic_DNA"/>
</dbReference>
<gene>
    <name evidence="1" type="ORF">EPJ80_07840</name>
</gene>
<dbReference type="Gene3D" id="3.40.50.300">
    <property type="entry name" value="P-loop containing nucleotide triphosphate hydrolases"/>
    <property type="match status" value="1"/>
</dbReference>
<organism evidence="1 2">
    <name type="scientific">Brachyspira aalborgi</name>
    <dbReference type="NCBI Taxonomy" id="29522"/>
    <lineage>
        <taxon>Bacteria</taxon>
        <taxon>Pseudomonadati</taxon>
        <taxon>Spirochaetota</taxon>
        <taxon>Spirochaetia</taxon>
        <taxon>Brachyspirales</taxon>
        <taxon>Brachyspiraceae</taxon>
        <taxon>Brachyspira</taxon>
    </lineage>
</organism>
<dbReference type="SUPFAM" id="SSF52540">
    <property type="entry name" value="P-loop containing nucleoside triphosphate hydrolases"/>
    <property type="match status" value="1"/>
</dbReference>
<reference evidence="1 2" key="1">
    <citation type="journal article" date="1992" name="Lakartidningen">
        <title>[Penicillin V and not amoxicillin is the first choice preparation in acute otitis].</title>
        <authorList>
            <person name="Kamme C."/>
            <person name="Lundgren K."/>
            <person name="Prellner K."/>
        </authorList>
    </citation>
    <scope>NUCLEOTIDE SEQUENCE [LARGE SCALE GENOMIC DNA]</scope>
    <source>
        <strain evidence="1 2">W1</strain>
    </source>
</reference>
<sequence length="226" mass="25406">MKSKRITIICGHYGSGKTTFSINYALYLRNQTSKDIYIADLDVVNPYFRSREHFDYLKDKNIKVIGSYLPQSGADLPAVSAEVYTLFNNKNIIGIVDMGGNSAGSLSFATFRDNVDIEETDIIFILNANREENSTLEFALGHFNSIETTLGLKITGIVNNTHLMNDTTIEDINKGELISSELSKEKNIPVKFTCINMDFFDNNPNIKTKYDLFLIGYDIKTVANII</sequence>
<protein>
    <submittedName>
        <fullName evidence="1">ATP/GTP-binding protein</fullName>
    </submittedName>
</protein>
<evidence type="ECO:0000313" key="2">
    <source>
        <dbReference type="Proteomes" id="UP000325116"/>
    </source>
</evidence>
<comment type="caution">
    <text evidence="1">The sequence shown here is derived from an EMBL/GenBank/DDBJ whole genome shotgun (WGS) entry which is preliminary data.</text>
</comment>
<dbReference type="AlphaFoldDB" id="A0A5C8CE02"/>
<proteinExistence type="predicted"/>
<dbReference type="InterPro" id="IPR027417">
    <property type="entry name" value="P-loop_NTPase"/>
</dbReference>
<accession>A0A5C8CE02</accession>
<evidence type="ECO:0000313" key="1">
    <source>
        <dbReference type="EMBL" id="TXJ11620.1"/>
    </source>
</evidence>